<protein>
    <submittedName>
        <fullName evidence="1">Gag-Pol polyprotein</fullName>
    </submittedName>
</protein>
<proteinExistence type="predicted"/>
<dbReference type="Proteomes" id="UP000311919">
    <property type="component" value="Unassembled WGS sequence"/>
</dbReference>
<accession>A0A4Z2CKH6</accession>
<comment type="caution">
    <text evidence="1">The sequence shown here is derived from an EMBL/GenBank/DDBJ whole genome shotgun (WGS) entry which is preliminary data.</text>
</comment>
<evidence type="ECO:0000313" key="2">
    <source>
        <dbReference type="Proteomes" id="UP000311919"/>
    </source>
</evidence>
<keyword evidence="2" id="KW-1185">Reference proteome</keyword>
<evidence type="ECO:0000313" key="1">
    <source>
        <dbReference type="EMBL" id="TNN04755.1"/>
    </source>
</evidence>
<sequence>MPLVVVLVDSSYYDSECDYFITLPTAAPSLTLKTVCKQLLSPDLNPRVRRTYGSAAKSNLQLGNLTGL</sequence>
<dbReference type="EMBL" id="SKCS01000998">
    <property type="protein sequence ID" value="TNN04755.1"/>
    <property type="molecule type" value="Genomic_DNA"/>
</dbReference>
<organism evidence="1 2">
    <name type="scientific">Schistosoma japonicum</name>
    <name type="common">Blood fluke</name>
    <dbReference type="NCBI Taxonomy" id="6182"/>
    <lineage>
        <taxon>Eukaryota</taxon>
        <taxon>Metazoa</taxon>
        <taxon>Spiralia</taxon>
        <taxon>Lophotrochozoa</taxon>
        <taxon>Platyhelminthes</taxon>
        <taxon>Trematoda</taxon>
        <taxon>Digenea</taxon>
        <taxon>Strigeidida</taxon>
        <taxon>Schistosomatoidea</taxon>
        <taxon>Schistosomatidae</taxon>
        <taxon>Schistosoma</taxon>
    </lineage>
</organism>
<reference evidence="1 2" key="1">
    <citation type="submission" date="2019-03" db="EMBL/GenBank/DDBJ databases">
        <title>An improved genome assembly of the fluke Schistosoma japonicum.</title>
        <authorList>
            <person name="Hu W."/>
            <person name="Luo F."/>
            <person name="Yin M."/>
            <person name="Mo X."/>
            <person name="Sun C."/>
            <person name="Wu Q."/>
            <person name="Zhu B."/>
            <person name="Xiang M."/>
            <person name="Wang J."/>
            <person name="Wang Y."/>
            <person name="Zhang T."/>
            <person name="Xu B."/>
            <person name="Zheng H."/>
            <person name="Feng Z."/>
        </authorList>
    </citation>
    <scope>NUCLEOTIDE SEQUENCE [LARGE SCALE GENOMIC DNA]</scope>
    <source>
        <strain evidence="1">HuSjv2</strain>
        <tissue evidence="1">Worms</tissue>
    </source>
</reference>
<name>A0A4Z2CKH6_SCHJA</name>
<gene>
    <name evidence="1" type="ORF">EWB00_000042</name>
</gene>
<dbReference type="AlphaFoldDB" id="A0A4Z2CKH6"/>